<feature type="domain" description="CCHC-type" evidence="6">
    <location>
        <begin position="407"/>
        <end position="421"/>
    </location>
</feature>
<name>A0A6L2LID9_TANCI</name>
<dbReference type="Pfam" id="PF14223">
    <property type="entry name" value="Retrotran_gag_2"/>
    <property type="match status" value="1"/>
</dbReference>
<dbReference type="GO" id="GO:0008270">
    <property type="term" value="F:zinc ion binding"/>
    <property type="evidence" value="ECO:0007669"/>
    <property type="project" value="UniProtKB-KW"/>
</dbReference>
<feature type="region of interest" description="Disordered" evidence="5">
    <location>
        <begin position="2060"/>
        <end position="2098"/>
    </location>
</feature>
<feature type="compositionally biased region" description="Polar residues" evidence="5">
    <location>
        <begin position="1195"/>
        <end position="1212"/>
    </location>
</feature>
<feature type="region of interest" description="Disordered" evidence="5">
    <location>
        <begin position="1874"/>
        <end position="1899"/>
    </location>
</feature>
<feature type="region of interest" description="Disordered" evidence="5">
    <location>
        <begin position="1182"/>
        <end position="1212"/>
    </location>
</feature>
<dbReference type="Pfam" id="PF13976">
    <property type="entry name" value="gag_pre-integrs"/>
    <property type="match status" value="1"/>
</dbReference>
<dbReference type="InterPro" id="IPR001584">
    <property type="entry name" value="Integrase_cat-core"/>
</dbReference>
<dbReference type="PANTHER" id="PTHR42648">
    <property type="entry name" value="TRANSPOSASE, PUTATIVE-RELATED"/>
    <property type="match status" value="1"/>
</dbReference>
<feature type="compositionally biased region" description="Polar residues" evidence="5">
    <location>
        <begin position="1889"/>
        <end position="1899"/>
    </location>
</feature>
<dbReference type="InterPro" id="IPR025724">
    <property type="entry name" value="GAG-pre-integrase_dom"/>
</dbReference>
<dbReference type="SUPFAM" id="SSF56672">
    <property type="entry name" value="DNA/RNA polymerases"/>
    <property type="match status" value="1"/>
</dbReference>
<evidence type="ECO:0000256" key="1">
    <source>
        <dbReference type="ARBA" id="ARBA00022723"/>
    </source>
</evidence>
<evidence type="ECO:0000256" key="4">
    <source>
        <dbReference type="SAM" id="Coils"/>
    </source>
</evidence>
<dbReference type="InterPro" id="IPR057670">
    <property type="entry name" value="SH3_retrovirus"/>
</dbReference>
<evidence type="ECO:0000259" key="7">
    <source>
        <dbReference type="PROSITE" id="PS50994"/>
    </source>
</evidence>
<feature type="compositionally biased region" description="Basic and acidic residues" evidence="5">
    <location>
        <begin position="2088"/>
        <end position="2098"/>
    </location>
</feature>
<feature type="compositionally biased region" description="Polar residues" evidence="5">
    <location>
        <begin position="551"/>
        <end position="568"/>
    </location>
</feature>
<evidence type="ECO:0000259" key="6">
    <source>
        <dbReference type="PROSITE" id="PS50158"/>
    </source>
</evidence>
<dbReference type="InterPro" id="IPR043502">
    <property type="entry name" value="DNA/RNA_pol_sf"/>
</dbReference>
<feature type="domain" description="Integrase catalytic" evidence="7">
    <location>
        <begin position="900"/>
        <end position="1071"/>
    </location>
</feature>
<dbReference type="Pfam" id="PF00098">
    <property type="entry name" value="zf-CCHC"/>
    <property type="match status" value="1"/>
</dbReference>
<feature type="coiled-coil region" evidence="4">
    <location>
        <begin position="484"/>
        <end position="518"/>
    </location>
</feature>
<dbReference type="CDD" id="cd09272">
    <property type="entry name" value="RNase_HI_RT_Ty1"/>
    <property type="match status" value="1"/>
</dbReference>
<dbReference type="EMBL" id="BKCJ010004524">
    <property type="protein sequence ID" value="GEU61551.1"/>
    <property type="molecule type" value="Genomic_DNA"/>
</dbReference>
<reference evidence="8" key="1">
    <citation type="journal article" date="2019" name="Sci. Rep.">
        <title>Draft genome of Tanacetum cinerariifolium, the natural source of mosquito coil.</title>
        <authorList>
            <person name="Yamashiro T."/>
            <person name="Shiraishi A."/>
            <person name="Satake H."/>
            <person name="Nakayama K."/>
        </authorList>
    </citation>
    <scope>NUCLEOTIDE SEQUENCE</scope>
</reference>
<dbReference type="Pfam" id="PF25597">
    <property type="entry name" value="SH3_retrovirus"/>
    <property type="match status" value="1"/>
</dbReference>
<dbReference type="InterPro" id="IPR036397">
    <property type="entry name" value="RNaseH_sf"/>
</dbReference>
<dbReference type="SUPFAM" id="SSF53098">
    <property type="entry name" value="Ribonuclease H-like"/>
    <property type="match status" value="1"/>
</dbReference>
<dbReference type="GO" id="GO:0016787">
    <property type="term" value="F:hydrolase activity"/>
    <property type="evidence" value="ECO:0007669"/>
    <property type="project" value="UniProtKB-KW"/>
</dbReference>
<feature type="compositionally biased region" description="Polar residues" evidence="5">
    <location>
        <begin position="2060"/>
        <end position="2072"/>
    </location>
</feature>
<proteinExistence type="predicted"/>
<gene>
    <name evidence="8" type="ORF">Tci_033529</name>
</gene>
<keyword evidence="2" id="KW-0378">Hydrolase</keyword>
<keyword evidence="3" id="KW-0863">Zinc-finger</keyword>
<feature type="compositionally biased region" description="Low complexity" evidence="5">
    <location>
        <begin position="569"/>
        <end position="582"/>
    </location>
</feature>
<dbReference type="InterPro" id="IPR001878">
    <property type="entry name" value="Znf_CCHC"/>
</dbReference>
<dbReference type="SUPFAM" id="SSF57756">
    <property type="entry name" value="Retrovirus zinc finger-like domains"/>
    <property type="match status" value="1"/>
</dbReference>
<evidence type="ECO:0000313" key="8">
    <source>
        <dbReference type="EMBL" id="GEU61551.1"/>
    </source>
</evidence>
<organism evidence="8">
    <name type="scientific">Tanacetum cinerariifolium</name>
    <name type="common">Dalmatian daisy</name>
    <name type="synonym">Chrysanthemum cinerariifolium</name>
    <dbReference type="NCBI Taxonomy" id="118510"/>
    <lineage>
        <taxon>Eukaryota</taxon>
        <taxon>Viridiplantae</taxon>
        <taxon>Streptophyta</taxon>
        <taxon>Embryophyta</taxon>
        <taxon>Tracheophyta</taxon>
        <taxon>Spermatophyta</taxon>
        <taxon>Magnoliopsida</taxon>
        <taxon>eudicotyledons</taxon>
        <taxon>Gunneridae</taxon>
        <taxon>Pentapetalae</taxon>
        <taxon>asterids</taxon>
        <taxon>campanulids</taxon>
        <taxon>Asterales</taxon>
        <taxon>Asteraceae</taxon>
        <taxon>Asteroideae</taxon>
        <taxon>Anthemideae</taxon>
        <taxon>Anthemidinae</taxon>
        <taxon>Tanacetum</taxon>
    </lineage>
</organism>
<keyword evidence="4" id="KW-0175">Coiled coil</keyword>
<comment type="caution">
    <text evidence="8">The sequence shown here is derived from an EMBL/GenBank/DDBJ whole genome shotgun (WGS) entry which is preliminary data.</text>
</comment>
<evidence type="ECO:0000256" key="5">
    <source>
        <dbReference type="SAM" id="MobiDB-lite"/>
    </source>
</evidence>
<dbReference type="GO" id="GO:0015074">
    <property type="term" value="P:DNA integration"/>
    <property type="evidence" value="ECO:0007669"/>
    <property type="project" value="InterPro"/>
</dbReference>
<dbReference type="InterPro" id="IPR013103">
    <property type="entry name" value="RVT_2"/>
</dbReference>
<feature type="domain" description="CCHC-type" evidence="6">
    <location>
        <begin position="656"/>
        <end position="669"/>
    </location>
</feature>
<dbReference type="SMART" id="SM00343">
    <property type="entry name" value="ZnF_C2HC"/>
    <property type="match status" value="2"/>
</dbReference>
<dbReference type="PANTHER" id="PTHR42648:SF32">
    <property type="entry name" value="RIBONUCLEASE H-LIKE DOMAIN, GAG-PRE-INTEGRASE DOMAIN PROTEIN-RELATED"/>
    <property type="match status" value="1"/>
</dbReference>
<evidence type="ECO:0000256" key="2">
    <source>
        <dbReference type="ARBA" id="ARBA00022801"/>
    </source>
</evidence>
<sequence>MIDHLERERNVLLLKNIQMTNTLSMEGEGIPTVSDEFPLPEDFLIASEERFPLLRSNISGTSSGIRACREALIRRIITPKSHPFYSQIHSEIEHSNPTIAKIPIVDTGKFEQWKFRIQQYLQNEHYALWEVIEFGDSYEAPKDDAATGSTSEGSAKKKGMTVAVTTKDMQKRKNDVKARTTLLLALPDEHQLRFSKYKTAQELWAAILKTFGGNEATRKTKKNLLKQQYGNFKAEGKETLKQTFNRLQAIVSHLEFMDVEIEQDDLNQKLLISLAPEWLMHMIVWRNRSDLDMMSLDDLYNYLKVYEPEVQKNQILRIWLSFLQPRTAVGMGKLTLLIFPLPALKFPLLIKYEDINQIGEDDIKEMDIKWNMALLSMRADRFWKKTGKKISIRGTDVAGFDKSKVECFNCHKIGHFARECRAPRSQDMGWDWSYMKNEEENHALVADEEAPTEFALMAKSSYDNEDKARLVEFKNQEIKFCEKVRGLEFKVESKTNRIENLTNELEMVKKEKEGLDSKLTVVCPPHAQVYSPSKKDMSWTGLPKFADDTITDYTRPSPSIESNPNDLQNNSSSISENGESTSSILSKPEIKFMKAADSLTVLKTNKDETVRKPSVKYAEMYRKTSKSSNVRGNQRNWYNLKSQQLAKNFLMKNKACFNCGDFDHLSYDCGKWVDKGKSRPKNNTHKNIPPKTVFHKSDRFSTRTTRPNMNAAQPKRTSFYKPAHSYVSRPFQRKSAVRTQVRIPRVPTVNRKFPTVNRKFPTGNSKVSTADLRNKGKVNNIDDKGYWDSGCSRHMTGNISYLSDYEPYDGGYVSFGQGGCKITECIVLGQNFKLKDDTNVLLRTSRQHNMYSIDLNNVVPHKDLTCLVAKASADECMLWHRRLGHLNFKTMNKLVRHNLVKGLPSKCFENNYTCVACLKGKQHKASYKTKLVNSVTKPLHTLHMDLFGPTSDETSGILRNFITEIENLKDLKVKIIRCDNGGEFKNKEMNDLCLRKWIKREFSNARTSQQNRVAEKRNRTLIEAARTMLADTKLPVTFWAEAVNTACYVQNRVLVNKTQNKTPYELFNGRTPAIGFLKPFRCHVMILNTLDNLGKFNAKGDEGYFIGYSMSSKAFRVFNKRNKRVEENLHVDFLENKLFEKGAGPNWLFDIDTLTNSMNYVPMVSAGTTSTNFSAHLETSTSNAQDACKADAPESSENSNPTDTSTNPPANQMETLTVETPIPTVSSPVPTACLDDSPQLSTDLDNMEYNISSSPTPTFRIHKDHPKSQIIGPVDTPVQTKTKSKEMEEQSFIATIHQNTDLALLQFCLFLCFLSQEEPKKISDALKDPSWVEAMPTGTKWVLKNKKDESGIVIRNKARLVAQGYTQEEGIDYEEVFAPVARIEAIRLFLAYASFMGFTVYQMDVKSAFLYGTINEEVYVVQPPRFQDPEFPARVYKVEKAMYGLHYAPRAWYGTLSKYLLTNGFQNGTIDQTLFIRRHIGDFIFVQVYVDDIIFGSLNLLLCREFEAIMHEKFQMSAMGELNFFLGLQVLQKKDVIFLSHDKYVGDILKKFGYSDVRSANTPMDKENPWGKDRTVTPKECHMHTVRRIFRYLKGHPKLGLWYPKESPFDLVAYSDSDYGGATQDQKSTTRGCQFFGRRLIAWQCKKQTIVATSTTEAEYVAAASGCGQVLWIQNQLLDYGIETTEEETKILATVDGIVRTVSESSHRRNLKLRDEEGISSLPDAELFENLTLMGYNISPNQKFTFQKGQFSHQWKYLIHTIMQCLSPKSTRFNEFSSNISNALVCLATNRTCNFYKMIFDGLVKNVNNKVSKFLMYLRFLTMCLRMSQFGQMTHTQTYVVPFYTKKLFTNLQVNTPSFSDRTVPLFDTMLIQQGEGSGTPTEPHHTPSQEAQPSSHTHISLSSLLPVTTTSFLTVTSTKTTPIRQYTRRTRIAQSSVPLTIVDEPASPQRDVSQREACPTDSGFIADQDRVTIDKSSTLPYDSAPRVTSPAAERVKQLEEREGVAAINSGYDALIKGRSMDEGEATTERVSDDTEEMATMLASIDAATVLASGVVNVPTSSGSIPTASTPAKGSVPTGSKEVMVESETPKKQKVQEQIDAQVAREQEEQLEKEDQRRAE</sequence>
<dbReference type="InterPro" id="IPR012337">
    <property type="entry name" value="RNaseH-like_sf"/>
</dbReference>
<dbReference type="InterPro" id="IPR039537">
    <property type="entry name" value="Retrotran_Ty1/copia-like"/>
</dbReference>
<dbReference type="InterPro" id="IPR036875">
    <property type="entry name" value="Znf_CCHC_sf"/>
</dbReference>
<dbReference type="PROSITE" id="PS50158">
    <property type="entry name" value="ZF_CCHC"/>
    <property type="match status" value="2"/>
</dbReference>
<accession>A0A6L2LID9</accession>
<dbReference type="PROSITE" id="PS50994">
    <property type="entry name" value="INTEGRASE"/>
    <property type="match status" value="1"/>
</dbReference>
<keyword evidence="3" id="KW-0862">Zinc</keyword>
<dbReference type="Pfam" id="PF07727">
    <property type="entry name" value="RVT_2"/>
    <property type="match status" value="1"/>
</dbReference>
<dbReference type="Gene3D" id="4.10.60.10">
    <property type="entry name" value="Zinc finger, CCHC-type"/>
    <property type="match status" value="1"/>
</dbReference>
<evidence type="ECO:0000256" key="3">
    <source>
        <dbReference type="PROSITE-ProRule" id="PRU00047"/>
    </source>
</evidence>
<dbReference type="GO" id="GO:0003676">
    <property type="term" value="F:nucleic acid binding"/>
    <property type="evidence" value="ECO:0007669"/>
    <property type="project" value="InterPro"/>
</dbReference>
<dbReference type="Gene3D" id="3.30.420.10">
    <property type="entry name" value="Ribonuclease H-like superfamily/Ribonuclease H"/>
    <property type="match status" value="1"/>
</dbReference>
<keyword evidence="1" id="KW-0479">Metal-binding</keyword>
<protein>
    <submittedName>
        <fullName evidence="8">Uncharacterized protein</fullName>
    </submittedName>
</protein>
<feature type="region of interest" description="Disordered" evidence="5">
    <location>
        <begin position="551"/>
        <end position="582"/>
    </location>
</feature>